<evidence type="ECO:0000256" key="1">
    <source>
        <dbReference type="SAM" id="MobiDB-lite"/>
    </source>
</evidence>
<feature type="region of interest" description="Disordered" evidence="1">
    <location>
        <begin position="79"/>
        <end position="120"/>
    </location>
</feature>
<accession>A0A1M5NMX2</accession>
<dbReference type="NCBIfam" id="TIGR04031">
    <property type="entry name" value="Htur_1727_fam"/>
    <property type="match status" value="1"/>
</dbReference>
<dbReference type="EMBL" id="FQWV01000003">
    <property type="protein sequence ID" value="SHG90795.1"/>
    <property type="molecule type" value="Genomic_DNA"/>
</dbReference>
<dbReference type="Proteomes" id="UP000184357">
    <property type="component" value="Unassembled WGS sequence"/>
</dbReference>
<evidence type="ECO:0000313" key="2">
    <source>
        <dbReference type="EMBL" id="SHG90795.1"/>
    </source>
</evidence>
<name>A0A1M5NMX2_9EURY</name>
<feature type="compositionally biased region" description="Low complexity" evidence="1">
    <location>
        <begin position="91"/>
        <end position="107"/>
    </location>
</feature>
<gene>
    <name evidence="2" type="ORF">SAMN05443636_1284</name>
</gene>
<sequence>MLTDSDQRTRVDAARADGSPEWEAFLRESASDPLRHAGSVTAPSIEVAHDQASTLCPDALTLWLVCSDRVARFAERDLGAEYEVPGEPTESAESADSAAAAADSSAEQIRERKQQRQKLRLAVSMHTAMTTSFGGTFASD</sequence>
<dbReference type="InterPro" id="IPR038693">
    <property type="entry name" value="PaaB_sf"/>
</dbReference>
<reference evidence="2 3" key="1">
    <citation type="submission" date="2016-11" db="EMBL/GenBank/DDBJ databases">
        <authorList>
            <person name="Jaros S."/>
            <person name="Januszkiewicz K."/>
            <person name="Wedrychowicz H."/>
        </authorList>
    </citation>
    <scope>NUCLEOTIDE SEQUENCE [LARGE SCALE GENOMIC DNA]</scope>
    <source>
        <strain evidence="2 3">DSM 9297</strain>
    </source>
</reference>
<organism evidence="2 3">
    <name type="scientific">Halobaculum gomorrense</name>
    <dbReference type="NCBI Taxonomy" id="43928"/>
    <lineage>
        <taxon>Archaea</taxon>
        <taxon>Methanobacteriati</taxon>
        <taxon>Methanobacteriota</taxon>
        <taxon>Stenosarchaea group</taxon>
        <taxon>Halobacteria</taxon>
        <taxon>Halobacteriales</taxon>
        <taxon>Haloferacaceae</taxon>
        <taxon>Halobaculum</taxon>
    </lineage>
</organism>
<protein>
    <submittedName>
        <fullName evidence="2">RSAM-partnered protein, Htur_1727 family</fullName>
    </submittedName>
</protein>
<evidence type="ECO:0000313" key="3">
    <source>
        <dbReference type="Proteomes" id="UP000184357"/>
    </source>
</evidence>
<proteinExistence type="predicted"/>
<dbReference type="OrthoDB" id="168567at2157"/>
<dbReference type="AlphaFoldDB" id="A0A1M5NMX2"/>
<dbReference type="RefSeq" id="WP_073307705.1">
    <property type="nucleotide sequence ID" value="NZ_FQWV01000003.1"/>
</dbReference>
<keyword evidence="3" id="KW-1185">Reference proteome</keyword>
<dbReference type="InterPro" id="IPR023976">
    <property type="entry name" value="CHP04031_Htur1727"/>
</dbReference>
<dbReference type="Gene3D" id="3.10.20.520">
    <property type="entry name" value="Phenylacetic acid degradation B"/>
    <property type="match status" value="1"/>
</dbReference>